<accession>A0AAD4NE60</accession>
<organism evidence="1 2">
    <name type="scientific">Ditylenchus destructor</name>
    <dbReference type="NCBI Taxonomy" id="166010"/>
    <lineage>
        <taxon>Eukaryota</taxon>
        <taxon>Metazoa</taxon>
        <taxon>Ecdysozoa</taxon>
        <taxon>Nematoda</taxon>
        <taxon>Chromadorea</taxon>
        <taxon>Rhabditida</taxon>
        <taxon>Tylenchina</taxon>
        <taxon>Tylenchomorpha</taxon>
        <taxon>Sphaerularioidea</taxon>
        <taxon>Anguinidae</taxon>
        <taxon>Anguininae</taxon>
        <taxon>Ditylenchus</taxon>
    </lineage>
</organism>
<dbReference type="InterPro" id="IPR048411">
    <property type="entry name" value="Htt_N_HEAT_rpt-1"/>
</dbReference>
<keyword evidence="2" id="KW-1185">Reference proteome</keyword>
<reference evidence="1" key="1">
    <citation type="submission" date="2022-01" db="EMBL/GenBank/DDBJ databases">
        <title>Genome Sequence Resource for Two Populations of Ditylenchus destructor, the Migratory Endoparasitic Phytonematode.</title>
        <authorList>
            <person name="Zhang H."/>
            <person name="Lin R."/>
            <person name="Xie B."/>
        </authorList>
    </citation>
    <scope>NUCLEOTIDE SEQUENCE</scope>
    <source>
        <strain evidence="1">BazhouSP</strain>
    </source>
</reference>
<dbReference type="Proteomes" id="UP001201812">
    <property type="component" value="Unassembled WGS sequence"/>
</dbReference>
<sequence length="2705" mass="308153">MSSKLDRLSRAVLTLESSLSALEPKTSTILKKKHDIHRRDRQACQDIKDILTSWNSPHLQKIDLHNAIEVLFNCLDHKESTIRILADQTIDAIFRKYQIKFQPQRVIALLLTALSRKCSARTFCGALNKLTVAILFYRSQRAGAYVLHFMTSICAALRRPEESIQSAIEKCFPIIFSKIGAFVEIAHVEKAEDLFQTALLNLDLSGASNRAACAVIASLAKFVPSILHKSFYKLTSIIFAPDDAQHKARLVGALNTFRIMWDAVIKSLTEFSLATLQKLLCKVLCCLYSSSNDVIIAALELLQCAVSNTPFSILDFDPFTAQGNLCSSVFNSPYHTNFEEKKRCLSKAESGEKDQELVLVADELESVLATTKSPWTSMNDICEDLASDTFGYDDLDSVADYPNSSRASQATDEPREEVEDTFSVVADIMCDPLLHCENYAIIEDMAMLGGSTSRDECATPPSCNTQTDAVTLSKFGEASDVPSKIVDFLPDDFCNREINFYTYSALAVARHFLLAGLSKGLKNDTDVRISVKILSLNVLSAIVTKYCKAVNQPVFTTDGQQFITDVQGFLGHDDDILSLAVLDFFMRLEQSAFYRGKSNHPGRILSMTSQVLQNRNPIRLKGAFHIFAQSIRMIVADCHLLSAVCEYTISTFECDYFLIKIARTDLLSKIRWSHASSHCRQCYQQKILEIFLKHFFDSDTRVVKATSDALPHLVRNAEYINSLSNVFNSDIPEWFGTGTGALRKIPMVLGMNPQQYSFRSDPSDSLIEHNLSHIIKTLVSLCSKNMSHTQTGFLLCLTTLADSFPPCLYYEAWFSFAANSKTSNSLLTLLLDISESTCSTLQELTALLKLVAYLTAGTAESSVMKAIAERNQNMQSYGLSGFSDISIQEMITVFYLRVFNLYYTIVAEEKIRHASNSNTSLFPHPNIIVPFSPKSGEIKSPVPDSHASFTPNRTNNLSFLVGTDVKMTRESSFLKSSALKSIEPTLRGAYKNFLDSINPDTHRRFLEPLEAAMEGLCIIMEVMDFRLLRSFLEELLLYLKSLFDINVDSTARLIHQCLKVLFHRNAYNVNLRTVQSLRIKEPTHPADDLLEMYLLRNINEFTIFAAFVNRSEFMEIHVLKDAGWMPGNSLRPITLKSDSQHLKEVGNALGMFDVFITRLIQVYTLSNSSSVRSSILEVLTSLTLSNVRYDVIDENKKLYRRVVDQLQQLHREDLALIPSAFQFLLCLCRANYTTFAEVEHLFSDVLTRLDENNVLQILEAVHIYLVYFMFFRKPTLDSPEGRPTRLKDFLCKEFEFLFSHAPSAASHLWILFLNMARSSKDNDYWAEVSFDFLTHFTSFLQKKPANNFDHKSSLSSSTPYQISTVLSCCSPSVFRPIDQFYNCLEGILSQISTLTKSDSLQILPKALPLLFILMCQLDENVVLLRLNAINKDAVDFLARSVVEYLIQFTQALKSNDCNPGLEDALVFLIQILLHALRSGKCYQIMHSVKTHVTASLHESDRNIWSTVQLSQAFPKAHAYWFSLLLALDYASLSQPELYFSESYLSHTKTLVNLLMVQKICDRDKIRESKYVGILSQANEEFCIRLLKLCGTLESKNCAKFLSQLPGDILQKLVLKQTHFFHSNHMEALMPAYKNYLERSHNIFENHLYDENLNITLALLNTIVFTKNENFEEVVKLPNKFMDSTSTSPNFNTKMIDFEFYATYAENAIGKKDFRKICTMIHLFDSMEACAIIRKVPKNLRMDFLDVLFEWLRVHTCAAIGDAQLKDLTFPSVNCSNPSQTLLDAIVTLLATPNIFTAEQYIFIMARMSELSADYFAIQEDFLEDSIERIINEAFVEFLMVKRLEKKVITADYFKALCWLFNLSLMLKGYENDYYLVTNLRQFIGLLWEECLSKELQKWQRLITADKHWDVQVEADSHNSESLEEEVLQLFNVIQKIVHAFKSNLIKDAQKELAFKTILRLPLLSRMCVVPEYALRLDWRLMISCREDKISIPLVSIHMLNEPGVLHDFVWRILWLGWTSRSQFEEFWMSMFGVLSSTPTAIDELAAAAENQNVYQQIEASSIAVEALSNLLLQTLLYPHPGNTANSRFLVKHRNRKENNLFLESINGKLASVSKMWIEYYDEPGSAYIKNLEFSEMDTAYGLGQTSVYYLWSITGLLETNEQQINCHMKSTVSHYLIQMSTELDTASSLKALFENYIHWCSNGFDQLPIPLLSATLKSLCILSDLFDDVTYYYFIFSKLKALHNSKYLEEHPAKGYLIHMLLKCAAVVEWKELFDSSVTTEADFVKYLEYIVENGLHFSQFTFVRYCTLHGILNLLQSFALDSLINVVTATTDFVMVELRNIQRPTDILTESTLATIEYQKVVWAVAFRVLEEALPIDSMHKSNFINLVCELFIDPRIATWQKQLLSRGMECLIVHSCSYSPKFRQTALECFDTYQLRPLHLKYALSVYTTCVFREIQEGGEFAYAINKTFEQEFQKLLNVFSFYSSSSEKLTFDIAQVLASVVCLVWKKETIINIIWNMVAPIAASINNQSVMRQNSRNKVYESIDSLSEQSTQNSEKFANTIISQFDKSLLFLLHKILLKLATENLNSCFELCSKIIFPKLSKVHDTSFAQSLMLLIMCSVSDNPMVYNRIYLVLPADNYSHELESLSMDVLANDLMNCFIATAQSNGFKWSKAALLQIFSQVVFNNDTPKEDPQRISIFKPK</sequence>
<dbReference type="InterPro" id="IPR011989">
    <property type="entry name" value="ARM-like"/>
</dbReference>
<evidence type="ECO:0000313" key="1">
    <source>
        <dbReference type="EMBL" id="KAI1725744.1"/>
    </source>
</evidence>
<proteinExistence type="predicted"/>
<dbReference type="Gene3D" id="1.25.10.10">
    <property type="entry name" value="Leucine-rich Repeat Variant"/>
    <property type="match status" value="1"/>
</dbReference>
<dbReference type="PANTHER" id="PTHR10170">
    <property type="entry name" value="HUNTINGTON DISEASE PROTEIN"/>
    <property type="match status" value="1"/>
</dbReference>
<dbReference type="InterPro" id="IPR016024">
    <property type="entry name" value="ARM-type_fold"/>
</dbReference>
<dbReference type="InterPro" id="IPR028426">
    <property type="entry name" value="Huntingtin_fam"/>
</dbReference>
<comment type="caution">
    <text evidence="1">The sequence shown here is derived from an EMBL/GenBank/DDBJ whole genome shotgun (WGS) entry which is preliminary data.</text>
</comment>
<evidence type="ECO:0000313" key="2">
    <source>
        <dbReference type="Proteomes" id="UP001201812"/>
    </source>
</evidence>
<gene>
    <name evidence="1" type="ORF">DdX_02421</name>
</gene>
<dbReference type="SUPFAM" id="SSF48371">
    <property type="entry name" value="ARM repeat"/>
    <property type="match status" value="1"/>
</dbReference>
<dbReference type="Pfam" id="PF20926">
    <property type="entry name" value="Htt_N-HEAT_1"/>
    <property type="match status" value="1"/>
</dbReference>
<dbReference type="GO" id="GO:0005737">
    <property type="term" value="C:cytoplasm"/>
    <property type="evidence" value="ECO:0007669"/>
    <property type="project" value="TreeGrafter"/>
</dbReference>
<dbReference type="EMBL" id="JAKKPZ010000002">
    <property type="protein sequence ID" value="KAI1725744.1"/>
    <property type="molecule type" value="Genomic_DNA"/>
</dbReference>
<name>A0AAD4NE60_9BILA</name>
<protein>
    <submittedName>
        <fullName evidence="1">Huntingtin</fullName>
    </submittedName>
</protein>
<dbReference type="Pfam" id="PF20927">
    <property type="entry name" value="Htt_C-HEAT"/>
    <property type="match status" value="1"/>
</dbReference>
<dbReference type="PANTHER" id="PTHR10170:SF10">
    <property type="entry name" value="HUNTINGTIN"/>
    <property type="match status" value="1"/>
</dbReference>
<dbReference type="InterPro" id="IPR048413">
    <property type="entry name" value="Htt_C-HEAT_rpt"/>
</dbReference>